<dbReference type="Proteomes" id="UP000318864">
    <property type="component" value="Unassembled WGS sequence"/>
</dbReference>
<feature type="transmembrane region" description="Helical" evidence="2">
    <location>
        <begin position="16"/>
        <end position="34"/>
    </location>
</feature>
<evidence type="ECO:0000313" key="3">
    <source>
        <dbReference type="EMBL" id="THE64071.1"/>
    </source>
</evidence>
<sequence length="184" mass="20046">MTRSGHHRLLGTNRRAISWGAATSAGVFVLFGLVTELIPNPLFVRMVPRTGFDYLFLTLTALLAGVYVTQRLATDVRTVEDLEDEGADRDEHSDYDPDLNHDHRHGENDEADTDRLAFGGLVGGFLAVSCPVCNAILLALFGSSALMTYFDPLRPLLGAVSVTLLAGLIYVRHRRSCPTCASQA</sequence>
<evidence type="ECO:0000256" key="1">
    <source>
        <dbReference type="SAM" id="MobiDB-lite"/>
    </source>
</evidence>
<keyword evidence="2" id="KW-1133">Transmembrane helix</keyword>
<dbReference type="RefSeq" id="WP_141465447.1">
    <property type="nucleotide sequence ID" value="NZ_RBZW01000043.1"/>
</dbReference>
<evidence type="ECO:0000313" key="4">
    <source>
        <dbReference type="Proteomes" id="UP000318864"/>
    </source>
</evidence>
<keyword evidence="4" id="KW-1185">Reference proteome</keyword>
<feature type="transmembrane region" description="Helical" evidence="2">
    <location>
        <begin position="116"/>
        <end position="141"/>
    </location>
</feature>
<dbReference type="AlphaFoldDB" id="A0A4S3TJ98"/>
<name>A0A4S3TJ98_9EURY</name>
<organism evidence="3 4">
    <name type="scientific">Salinadaptatus halalkaliphilus</name>
    <dbReference type="NCBI Taxonomy" id="2419781"/>
    <lineage>
        <taxon>Archaea</taxon>
        <taxon>Methanobacteriati</taxon>
        <taxon>Methanobacteriota</taxon>
        <taxon>Stenosarchaea group</taxon>
        <taxon>Halobacteria</taxon>
        <taxon>Halobacteriales</taxon>
        <taxon>Natrialbaceae</taxon>
        <taxon>Salinadaptatus</taxon>
    </lineage>
</organism>
<feature type="transmembrane region" description="Helical" evidence="2">
    <location>
        <begin position="153"/>
        <end position="171"/>
    </location>
</feature>
<gene>
    <name evidence="3" type="ORF">D8Y22_14715</name>
</gene>
<protein>
    <submittedName>
        <fullName evidence="3">Uncharacterized protein</fullName>
    </submittedName>
</protein>
<feature type="compositionally biased region" description="Basic and acidic residues" evidence="1">
    <location>
        <begin position="89"/>
        <end position="108"/>
    </location>
</feature>
<keyword evidence="2" id="KW-0472">Membrane</keyword>
<accession>A0A4S3TJ98</accession>
<comment type="caution">
    <text evidence="3">The sequence shown here is derived from an EMBL/GenBank/DDBJ whole genome shotgun (WGS) entry which is preliminary data.</text>
</comment>
<keyword evidence="2" id="KW-0812">Transmembrane</keyword>
<feature type="transmembrane region" description="Helical" evidence="2">
    <location>
        <begin position="54"/>
        <end position="73"/>
    </location>
</feature>
<evidence type="ECO:0000256" key="2">
    <source>
        <dbReference type="SAM" id="Phobius"/>
    </source>
</evidence>
<feature type="region of interest" description="Disordered" evidence="1">
    <location>
        <begin position="83"/>
        <end position="109"/>
    </location>
</feature>
<dbReference type="OrthoDB" id="253248at2157"/>
<proteinExistence type="predicted"/>
<dbReference type="EMBL" id="RBZW01000043">
    <property type="protein sequence ID" value="THE64071.1"/>
    <property type="molecule type" value="Genomic_DNA"/>
</dbReference>
<reference evidence="3 4" key="1">
    <citation type="submission" date="2018-10" db="EMBL/GenBank/DDBJ databases">
        <title>Natronolimnobius sp. XQ-INN 246 isolated from Inner Mongolia Autonomous Region of China.</title>
        <authorList>
            <person name="Xue Q."/>
        </authorList>
    </citation>
    <scope>NUCLEOTIDE SEQUENCE [LARGE SCALE GENOMIC DNA]</scope>
    <source>
        <strain evidence="3 4">XQ-INN 246</strain>
    </source>
</reference>